<evidence type="ECO:0000313" key="3">
    <source>
        <dbReference type="Proteomes" id="UP001162162"/>
    </source>
</evidence>
<feature type="region of interest" description="Disordered" evidence="1">
    <location>
        <begin position="1"/>
        <end position="41"/>
    </location>
</feature>
<keyword evidence="3" id="KW-1185">Reference proteome</keyword>
<dbReference type="Gene3D" id="2.20.25.20">
    <property type="match status" value="1"/>
</dbReference>
<name>A0AAV8Z1M9_9CUCU</name>
<evidence type="ECO:0000256" key="1">
    <source>
        <dbReference type="SAM" id="MobiDB-lite"/>
    </source>
</evidence>
<evidence type="ECO:0000313" key="2">
    <source>
        <dbReference type="EMBL" id="KAJ8957958.1"/>
    </source>
</evidence>
<feature type="region of interest" description="Disordered" evidence="1">
    <location>
        <begin position="467"/>
        <end position="497"/>
    </location>
</feature>
<feature type="compositionally biased region" description="Polar residues" evidence="1">
    <location>
        <begin position="1"/>
        <end position="11"/>
    </location>
</feature>
<dbReference type="AlphaFoldDB" id="A0AAV8Z1M9"/>
<accession>A0AAV8Z1M9</accession>
<feature type="compositionally biased region" description="Polar residues" evidence="1">
    <location>
        <begin position="21"/>
        <end position="39"/>
    </location>
</feature>
<evidence type="ECO:0008006" key="4">
    <source>
        <dbReference type="Google" id="ProtNLM"/>
    </source>
</evidence>
<comment type="caution">
    <text evidence="2">The sequence shown here is derived from an EMBL/GenBank/DDBJ whole genome shotgun (WGS) entry which is preliminary data.</text>
</comment>
<organism evidence="2 3">
    <name type="scientific">Aromia moschata</name>
    <dbReference type="NCBI Taxonomy" id="1265417"/>
    <lineage>
        <taxon>Eukaryota</taxon>
        <taxon>Metazoa</taxon>
        <taxon>Ecdysozoa</taxon>
        <taxon>Arthropoda</taxon>
        <taxon>Hexapoda</taxon>
        <taxon>Insecta</taxon>
        <taxon>Pterygota</taxon>
        <taxon>Neoptera</taxon>
        <taxon>Endopterygota</taxon>
        <taxon>Coleoptera</taxon>
        <taxon>Polyphaga</taxon>
        <taxon>Cucujiformia</taxon>
        <taxon>Chrysomeloidea</taxon>
        <taxon>Cerambycidae</taxon>
        <taxon>Cerambycinae</taxon>
        <taxon>Callichromatini</taxon>
        <taxon>Aromia</taxon>
    </lineage>
</organism>
<dbReference type="EMBL" id="JAPWTK010000020">
    <property type="protein sequence ID" value="KAJ8957958.1"/>
    <property type="molecule type" value="Genomic_DNA"/>
</dbReference>
<protein>
    <recommendedName>
        <fullName evidence="4">F-box domain-containing protein</fullName>
    </recommendedName>
</protein>
<proteinExistence type="predicted"/>
<feature type="compositionally biased region" description="Basic residues" evidence="1">
    <location>
        <begin position="487"/>
        <end position="497"/>
    </location>
</feature>
<dbReference type="Proteomes" id="UP001162162">
    <property type="component" value="Unassembled WGS sequence"/>
</dbReference>
<sequence>MEDTPQNSSDSGYYFEGSRSLFESTPKTDNESTPLSLTTSRKRKASFLESYKRKNLADVIELSCSPSPQFSSTLNESLSSNLENVHIENEEAQKGATAKIFESYENATKKIRSAPNTPEMQLKPTRELGKKANTNSFVKNFSQFTVQSPLNKEAYGILYPDLPPLDPLRKPLTPQKFKESLEKSSTPAKKCLFTTSLKELFREVFTNNVIVSKIFVHLSDGDLYRLSMVSKTLKGSLMLDTKAYDRYCRFVRHYKGSKENYRITPPKSPKKDEGNAGDSPDSKNFYYFCSIATELNKNQSLVKCPRCNKASIVENFIGQCQDVNRCGYIFCQKCNSFANNPKDFKDKCNNAQLVNVRRRSRLGDLSNATVTSDYATDSGSSFFTSSSLNMSLSNKYDSSGFFSEGEANTSLLAVKRNLSQSFTSPYETKPRALSSSNTRVGMHHHRLQRRSSLLSVVQTCDSTAKTTEIVEPSSPPKIKPYSVCSKQSKRNLKRLTR</sequence>
<gene>
    <name evidence="2" type="ORF">NQ318_001957</name>
</gene>
<reference evidence="2" key="1">
    <citation type="journal article" date="2023" name="Insect Mol. Biol.">
        <title>Genome sequencing provides insights into the evolution of gene families encoding plant cell wall-degrading enzymes in longhorned beetles.</title>
        <authorList>
            <person name="Shin N.R."/>
            <person name="Okamura Y."/>
            <person name="Kirsch R."/>
            <person name="Pauchet Y."/>
        </authorList>
    </citation>
    <scope>NUCLEOTIDE SEQUENCE</scope>
    <source>
        <strain evidence="2">AMC_N1</strain>
    </source>
</reference>